<accession>A0A804I1X9</accession>
<dbReference type="Proteomes" id="UP000012960">
    <property type="component" value="Unplaced"/>
</dbReference>
<evidence type="ECO:0000313" key="2">
    <source>
        <dbReference type="Proteomes" id="UP000012960"/>
    </source>
</evidence>
<name>A0A804I1X9_MUSAM</name>
<protein>
    <submittedName>
        <fullName evidence="1">Uncharacterized protein</fullName>
    </submittedName>
</protein>
<proteinExistence type="predicted"/>
<sequence>MTHPNLINSSIDQYDQYVVRSWFACSYQKTPSHDFNFSFLCML</sequence>
<dbReference type="AlphaFoldDB" id="A0A804I1X9"/>
<keyword evidence="2" id="KW-1185">Reference proteome</keyword>
<dbReference type="InParanoid" id="A0A804I1X9"/>
<organism evidence="1 2">
    <name type="scientific">Musa acuminata subsp. malaccensis</name>
    <name type="common">Wild banana</name>
    <name type="synonym">Musa malaccensis</name>
    <dbReference type="NCBI Taxonomy" id="214687"/>
    <lineage>
        <taxon>Eukaryota</taxon>
        <taxon>Viridiplantae</taxon>
        <taxon>Streptophyta</taxon>
        <taxon>Embryophyta</taxon>
        <taxon>Tracheophyta</taxon>
        <taxon>Spermatophyta</taxon>
        <taxon>Magnoliopsida</taxon>
        <taxon>Liliopsida</taxon>
        <taxon>Zingiberales</taxon>
        <taxon>Musaceae</taxon>
        <taxon>Musa</taxon>
    </lineage>
</organism>
<dbReference type="EnsemblPlants" id="Ma02_t12170.1">
    <property type="protein sequence ID" value="Ma02_p12170.1"/>
    <property type="gene ID" value="Ma02_g12170"/>
</dbReference>
<dbReference type="Gramene" id="Ma02_t12170.1">
    <property type="protein sequence ID" value="Ma02_p12170.1"/>
    <property type="gene ID" value="Ma02_g12170"/>
</dbReference>
<reference evidence="1" key="1">
    <citation type="submission" date="2021-05" db="UniProtKB">
        <authorList>
            <consortium name="EnsemblPlants"/>
        </authorList>
    </citation>
    <scope>IDENTIFICATION</scope>
    <source>
        <strain evidence="1">subsp. malaccensis</strain>
    </source>
</reference>
<evidence type="ECO:0000313" key="1">
    <source>
        <dbReference type="EnsemblPlants" id="Ma02_p12170.1"/>
    </source>
</evidence>